<protein>
    <submittedName>
        <fullName evidence="1">Uncharacterized protein</fullName>
    </submittedName>
</protein>
<accession>A0A2M9Z9A3</accession>
<dbReference type="EMBL" id="NPDT01000007">
    <property type="protein sequence ID" value="PJZ64922.1"/>
    <property type="molecule type" value="Genomic_DNA"/>
</dbReference>
<evidence type="ECO:0000313" key="1">
    <source>
        <dbReference type="EMBL" id="PJZ64922.1"/>
    </source>
</evidence>
<reference evidence="1 2" key="1">
    <citation type="submission" date="2017-07" db="EMBL/GenBank/DDBJ databases">
        <title>Leptospira spp. isolated from tropical soils.</title>
        <authorList>
            <person name="Thibeaux R."/>
            <person name="Iraola G."/>
            <person name="Ferres I."/>
            <person name="Bierque E."/>
            <person name="Girault D."/>
            <person name="Soupe-Gilbert M.-E."/>
            <person name="Picardeau M."/>
            <person name="Goarant C."/>
        </authorList>
    </citation>
    <scope>NUCLEOTIDE SEQUENCE [LARGE SCALE GENOMIC DNA]</scope>
    <source>
        <strain evidence="1 2">FH2-C-A2</strain>
    </source>
</reference>
<proteinExistence type="predicted"/>
<dbReference type="AlphaFoldDB" id="A0A2M9Z9A3"/>
<organism evidence="1 2">
    <name type="scientific">Leptospira wolffii</name>
    <dbReference type="NCBI Taxonomy" id="409998"/>
    <lineage>
        <taxon>Bacteria</taxon>
        <taxon>Pseudomonadati</taxon>
        <taxon>Spirochaetota</taxon>
        <taxon>Spirochaetia</taxon>
        <taxon>Leptospirales</taxon>
        <taxon>Leptospiraceae</taxon>
        <taxon>Leptospira</taxon>
    </lineage>
</organism>
<name>A0A2M9Z9A3_9LEPT</name>
<evidence type="ECO:0000313" key="2">
    <source>
        <dbReference type="Proteomes" id="UP000231912"/>
    </source>
</evidence>
<gene>
    <name evidence="1" type="ORF">CH371_15585</name>
</gene>
<sequence>MVVKGDESLIKDFEAAKTYLKQSDFGKKFIDKVESSKNVHILILTKNGKSATNMKNGVMIWNPQHAKVTSDGKIISPAIGLVHELGHSVQAMSPESSIYKEVINSEKNPVEHAKWRHQTEQLHGKQEEDITKNIEHKVINDLNKKGIKEGKRSVYGAATDAEVKGGPGRDSIRSINPGILYKIKSFLKNGFTPMKEIDGVKVD</sequence>
<dbReference type="RefSeq" id="WP_100759717.1">
    <property type="nucleotide sequence ID" value="NZ_NPDT01000007.1"/>
</dbReference>
<comment type="caution">
    <text evidence="1">The sequence shown here is derived from an EMBL/GenBank/DDBJ whole genome shotgun (WGS) entry which is preliminary data.</text>
</comment>
<dbReference type="Proteomes" id="UP000231912">
    <property type="component" value="Unassembled WGS sequence"/>
</dbReference>